<protein>
    <recommendedName>
        <fullName evidence="4">F-box domain-containing protein</fullName>
    </recommendedName>
</protein>
<gene>
    <name evidence="2" type="ORF">NEOLI_002227</name>
</gene>
<evidence type="ECO:0008006" key="4">
    <source>
        <dbReference type="Google" id="ProtNLM"/>
    </source>
</evidence>
<name>A0A1U7LRB0_NEOID</name>
<dbReference type="EMBL" id="LXFE01000468">
    <property type="protein sequence ID" value="OLL25210.1"/>
    <property type="molecule type" value="Genomic_DNA"/>
</dbReference>
<accession>A0A1U7LRB0</accession>
<dbReference type="Proteomes" id="UP000186594">
    <property type="component" value="Unassembled WGS sequence"/>
</dbReference>
<comment type="caution">
    <text evidence="2">The sequence shown here is derived from an EMBL/GenBank/DDBJ whole genome shotgun (WGS) entry which is preliminary data.</text>
</comment>
<evidence type="ECO:0000313" key="2">
    <source>
        <dbReference type="EMBL" id="OLL25210.1"/>
    </source>
</evidence>
<evidence type="ECO:0000313" key="3">
    <source>
        <dbReference type="Proteomes" id="UP000186594"/>
    </source>
</evidence>
<keyword evidence="3" id="KW-1185">Reference proteome</keyword>
<reference evidence="2 3" key="1">
    <citation type="submission" date="2016-04" db="EMBL/GenBank/DDBJ databases">
        <title>Evolutionary innovation and constraint leading to complex multicellularity in the Ascomycota.</title>
        <authorList>
            <person name="Cisse O."/>
            <person name="Nguyen A."/>
            <person name="Hewitt D.A."/>
            <person name="Jedd G."/>
            <person name="Stajich J.E."/>
        </authorList>
    </citation>
    <scope>NUCLEOTIDE SEQUENCE [LARGE SCALE GENOMIC DNA]</scope>
    <source>
        <strain evidence="2 3">DAH-3</strain>
    </source>
</reference>
<feature type="compositionally biased region" description="Polar residues" evidence="1">
    <location>
        <begin position="250"/>
        <end position="265"/>
    </location>
</feature>
<proteinExistence type="predicted"/>
<dbReference type="OrthoDB" id="4188610at2759"/>
<sequence>MVKEDENLPDEKPPFEVLKLDWTSLPNNLKDPILDDLSNRDLRYLQLCCKRYRLDCLSYLKRLDAELTDSFGGRSNDEIASDLWQHMREHPGLGITIAKLYRSLKRVGRAKQAEYIQTRLLSHVQSHITLIQGIPSENVLTIISNLVSCARGNVWGNLDKMEIIGSLLNRGVPEHQCHLKEIFDTVSPSWSESDELSEEDGLSEFWECLMLRINDSSGKSQRFIKNMVDQIRHQYEEQGNLIEVDKKIPSGSTNGRAWRSSPTAN</sequence>
<feature type="region of interest" description="Disordered" evidence="1">
    <location>
        <begin position="246"/>
        <end position="265"/>
    </location>
</feature>
<dbReference type="AlphaFoldDB" id="A0A1U7LRB0"/>
<evidence type="ECO:0000256" key="1">
    <source>
        <dbReference type="SAM" id="MobiDB-lite"/>
    </source>
</evidence>
<organism evidence="2 3">
    <name type="scientific">Neolecta irregularis (strain DAH-3)</name>
    <dbReference type="NCBI Taxonomy" id="1198029"/>
    <lineage>
        <taxon>Eukaryota</taxon>
        <taxon>Fungi</taxon>
        <taxon>Dikarya</taxon>
        <taxon>Ascomycota</taxon>
        <taxon>Taphrinomycotina</taxon>
        <taxon>Neolectales</taxon>
        <taxon>Neolectaceae</taxon>
        <taxon>Neolecta</taxon>
    </lineage>
</organism>